<feature type="transmembrane region" description="Helical" evidence="2">
    <location>
        <begin position="378"/>
        <end position="403"/>
    </location>
</feature>
<feature type="transmembrane region" description="Helical" evidence="2">
    <location>
        <begin position="663"/>
        <end position="685"/>
    </location>
</feature>
<feature type="transmembrane region" description="Helical" evidence="2">
    <location>
        <begin position="619"/>
        <end position="642"/>
    </location>
</feature>
<keyword evidence="4" id="KW-1185">Reference proteome</keyword>
<evidence type="ECO:0000256" key="1">
    <source>
        <dbReference type="SAM" id="MobiDB-lite"/>
    </source>
</evidence>
<feature type="transmembrane region" description="Helical" evidence="2">
    <location>
        <begin position="304"/>
        <end position="324"/>
    </location>
</feature>
<evidence type="ECO:0000313" key="4">
    <source>
        <dbReference type="Proteomes" id="UP000292235"/>
    </source>
</evidence>
<feature type="transmembrane region" description="Helical" evidence="2">
    <location>
        <begin position="35"/>
        <end position="61"/>
    </location>
</feature>
<feature type="transmembrane region" description="Helical" evidence="2">
    <location>
        <begin position="163"/>
        <end position="184"/>
    </location>
</feature>
<sequence>MSGRPPGRPPPVGPARGGTAAAHPRLAAAERVVGLLPWAVGAAAGVLALGPALGSGFVLSYDMVAVPDPPLSEVTLGGGGGFPRAVPSDAVLGAVGLLLPGDLAQALLLMAVFTLAGAGAGRIVPAGPASGAGLAGRAAARVAAAVFYVWNPFVAERLLLGQWAMLLGYAGLPWVVAAAVRTAAAARPLGVRGVVRVVPALLPAAAGGFSAMVLSALVGLPAAVLGAREPRRALAAGGAMAAAIAVLSLPWLVPALGSGARADPSAVDLFAPRADTPFGAVGSLLSLGGIWNGYAVPRWYDLPVPAACRLTLSLAAVAGWVRLVRRGEAGGFGVGLSASAACGLLIALAGVTEPGRDALAALIALWPGFGPLRDGHLYVAPLALLQSAGVGGAVLWACTTGAGSEPAARPSRERAGVLVGLGLALLPFVLLPGLLWGAAGRLVAVEYPHEWHRVQRLVNGDPRPGRVLVLPWSAYRGLDWRADGRRVVVLDPATKLFERRAVWNDDLRVDTGGGVRIAEGEDAAARRVERLHAADPGAARYIGALGDLGIRYILVERRAAEGLSGADAETALGPLAGDNRFSSALGGVGTVHDGDRLLLLELPDHHVAPVDDGLTVLEASAWFVTVGAIIGSLAVSGSSLVSRRTGPPPRCGIAEGARHVIKIVAACAIGAALAGGLAFVGTTIATETSSSVEPVNQSLYNYGDR</sequence>
<dbReference type="Proteomes" id="UP000292235">
    <property type="component" value="Chromosome"/>
</dbReference>
<keyword evidence="2" id="KW-1133">Transmembrane helix</keyword>
<dbReference type="KEGG" id="strr:EKD16_04880"/>
<feature type="compositionally biased region" description="Pro residues" evidence="1">
    <location>
        <begin position="1"/>
        <end position="13"/>
    </location>
</feature>
<feature type="region of interest" description="Disordered" evidence="1">
    <location>
        <begin position="1"/>
        <end position="20"/>
    </location>
</feature>
<evidence type="ECO:0000256" key="2">
    <source>
        <dbReference type="SAM" id="Phobius"/>
    </source>
</evidence>
<name>A0A4P6PXH8_9ACTN</name>
<feature type="transmembrane region" description="Helical" evidence="2">
    <location>
        <begin position="204"/>
        <end position="226"/>
    </location>
</feature>
<dbReference type="EMBL" id="CP036455">
    <property type="protein sequence ID" value="QBI52783.1"/>
    <property type="molecule type" value="Genomic_DNA"/>
</dbReference>
<feature type="transmembrane region" description="Helical" evidence="2">
    <location>
        <begin position="331"/>
        <end position="351"/>
    </location>
</feature>
<feature type="transmembrane region" description="Helical" evidence="2">
    <location>
        <begin position="233"/>
        <end position="253"/>
    </location>
</feature>
<evidence type="ECO:0000313" key="3">
    <source>
        <dbReference type="EMBL" id="QBI52783.1"/>
    </source>
</evidence>
<dbReference type="AlphaFoldDB" id="A0A4P6PXH8"/>
<reference evidence="3 4" key="1">
    <citation type="submission" date="2019-02" db="EMBL/GenBank/DDBJ databases">
        <authorList>
            <person name="Khodamoradi S."/>
            <person name="Hahnke R.L."/>
            <person name="Kaempfer P."/>
            <person name="Schumann P."/>
            <person name="Rohde M."/>
            <person name="Steinert M."/>
            <person name="Luzhetskyy A."/>
            <person name="Wink J."/>
            <person name="Ruckert C."/>
        </authorList>
    </citation>
    <scope>NUCLEOTIDE SEQUENCE [LARGE SCALE GENOMIC DNA]</scope>
    <source>
        <strain evidence="3 4">M2</strain>
    </source>
</reference>
<organism evidence="3 4">
    <name type="scientific">Streptomonospora litoralis</name>
    <dbReference type="NCBI Taxonomy" id="2498135"/>
    <lineage>
        <taxon>Bacteria</taxon>
        <taxon>Bacillati</taxon>
        <taxon>Actinomycetota</taxon>
        <taxon>Actinomycetes</taxon>
        <taxon>Streptosporangiales</taxon>
        <taxon>Nocardiopsidaceae</taxon>
        <taxon>Streptomonospora</taxon>
    </lineage>
</organism>
<accession>A0A4P6PXH8</accession>
<keyword evidence="2" id="KW-0812">Transmembrane</keyword>
<proteinExistence type="predicted"/>
<dbReference type="RefSeq" id="WP_207391634.1">
    <property type="nucleotide sequence ID" value="NZ_CP036455.1"/>
</dbReference>
<gene>
    <name evidence="3" type="ORF">EKD16_04880</name>
</gene>
<feature type="transmembrane region" description="Helical" evidence="2">
    <location>
        <begin position="415"/>
        <end position="439"/>
    </location>
</feature>
<keyword evidence="2" id="KW-0472">Membrane</keyword>
<protein>
    <submittedName>
        <fullName evidence="3">Uncharacterized protein</fullName>
    </submittedName>
</protein>